<feature type="domain" description="GH18" evidence="2">
    <location>
        <begin position="5"/>
        <end position="369"/>
    </location>
</feature>
<dbReference type="InterPro" id="IPR029070">
    <property type="entry name" value="Chitinase_insertion_sf"/>
</dbReference>
<dbReference type="InterPro" id="IPR017853">
    <property type="entry name" value="GH"/>
</dbReference>
<dbReference type="Pfam" id="PF00704">
    <property type="entry name" value="Glyco_hydro_18"/>
    <property type="match status" value="1"/>
</dbReference>
<dbReference type="GO" id="GO:0008061">
    <property type="term" value="F:chitin binding"/>
    <property type="evidence" value="ECO:0007669"/>
    <property type="project" value="InterPro"/>
</dbReference>
<dbReference type="Gene3D" id="3.10.50.10">
    <property type="match status" value="1"/>
</dbReference>
<dbReference type="AlphaFoldDB" id="A0A8S3YID2"/>
<comment type="caution">
    <text evidence="3">The sequence shown here is derived from an EMBL/GenBank/DDBJ whole genome shotgun (WGS) entry which is preliminary data.</text>
</comment>
<dbReference type="GO" id="GO:0006032">
    <property type="term" value="P:chitin catabolic process"/>
    <property type="evidence" value="ECO:0007669"/>
    <property type="project" value="TreeGrafter"/>
</dbReference>
<feature type="non-terminal residue" evidence="3">
    <location>
        <position position="1"/>
    </location>
</feature>
<dbReference type="EMBL" id="CAJHNH020000299">
    <property type="protein sequence ID" value="CAG5116769.1"/>
    <property type="molecule type" value="Genomic_DNA"/>
</dbReference>
<evidence type="ECO:0000313" key="3">
    <source>
        <dbReference type="EMBL" id="CAG5116769.1"/>
    </source>
</evidence>
<reference evidence="3" key="1">
    <citation type="submission" date="2021-04" db="EMBL/GenBank/DDBJ databases">
        <authorList>
            <consortium name="Molecular Ecology Group"/>
        </authorList>
    </citation>
    <scope>NUCLEOTIDE SEQUENCE</scope>
</reference>
<dbReference type="GO" id="GO:0005576">
    <property type="term" value="C:extracellular region"/>
    <property type="evidence" value="ECO:0007669"/>
    <property type="project" value="TreeGrafter"/>
</dbReference>
<evidence type="ECO:0000259" key="2">
    <source>
        <dbReference type="PROSITE" id="PS51910"/>
    </source>
</evidence>
<sequence length="418" mass="47581">LASGYIITCLFKSAARLRINEARFTVQDIDFTLCTHYVYGYARVDVSRNTISSMEPDIEEGPSGLYRHFNSAKEKLKSIKTLLSVGGSAASSDADFHALPDSDTDLLQFSENALAFVKQNHFDGLDVDWQYPDNPAMKRKLGRLLQALRRLIGNEPILLTATCPGFSSKVTKGFNVPEIEKNVDFAFVKGFDLVYSVMLHATFSSPLYHDQHMSQLPFLNVNYSIHNWHNLGMPYRKMVLGVTAVGRVVKLYNMSRTSPNSPIDTRVLRLEVCMGYIPAGPTQRLVCLHMSSSKQFFDNVQKNPYLVSGDLWVGYENERSLEEKIKFLRRLNMAGVYFSSLDEDDFSGKICKSGRFPLLSHIKRVLESEGDTTTYPDIPTWYQLRKKYILLTVLYIVGFAIGVVFIVFRRNKFSHNRR</sequence>
<keyword evidence="1" id="KW-0472">Membrane</keyword>
<dbReference type="GO" id="GO:0005975">
    <property type="term" value="P:carbohydrate metabolic process"/>
    <property type="evidence" value="ECO:0007669"/>
    <property type="project" value="InterPro"/>
</dbReference>
<keyword evidence="1" id="KW-1133">Transmembrane helix</keyword>
<feature type="transmembrane region" description="Helical" evidence="1">
    <location>
        <begin position="388"/>
        <end position="408"/>
    </location>
</feature>
<dbReference type="Proteomes" id="UP000678393">
    <property type="component" value="Unassembled WGS sequence"/>
</dbReference>
<proteinExistence type="predicted"/>
<dbReference type="PANTHER" id="PTHR11177:SF317">
    <property type="entry name" value="CHITINASE 12-RELATED"/>
    <property type="match status" value="1"/>
</dbReference>
<evidence type="ECO:0000313" key="4">
    <source>
        <dbReference type="Proteomes" id="UP000678393"/>
    </source>
</evidence>
<accession>A0A8S3YID2</accession>
<gene>
    <name evidence="3" type="ORF">CUNI_LOCUS2327</name>
</gene>
<evidence type="ECO:0000256" key="1">
    <source>
        <dbReference type="SAM" id="Phobius"/>
    </source>
</evidence>
<dbReference type="InterPro" id="IPR050314">
    <property type="entry name" value="Glycosyl_Hydrlase_18"/>
</dbReference>
<name>A0A8S3YID2_9EUPU</name>
<keyword evidence="1" id="KW-0812">Transmembrane</keyword>
<dbReference type="GO" id="GO:0004568">
    <property type="term" value="F:chitinase activity"/>
    <property type="evidence" value="ECO:0007669"/>
    <property type="project" value="TreeGrafter"/>
</dbReference>
<dbReference type="Gene3D" id="3.20.20.80">
    <property type="entry name" value="Glycosidases"/>
    <property type="match status" value="1"/>
</dbReference>
<dbReference type="SMART" id="SM00636">
    <property type="entry name" value="Glyco_18"/>
    <property type="match status" value="1"/>
</dbReference>
<dbReference type="InterPro" id="IPR011583">
    <property type="entry name" value="Chitinase_II/V-like_cat"/>
</dbReference>
<dbReference type="InterPro" id="IPR001223">
    <property type="entry name" value="Glyco_hydro18_cat"/>
</dbReference>
<dbReference type="PROSITE" id="PS51910">
    <property type="entry name" value="GH18_2"/>
    <property type="match status" value="1"/>
</dbReference>
<dbReference type="PANTHER" id="PTHR11177">
    <property type="entry name" value="CHITINASE"/>
    <property type="match status" value="1"/>
</dbReference>
<protein>
    <recommendedName>
        <fullName evidence="2">GH18 domain-containing protein</fullName>
    </recommendedName>
</protein>
<organism evidence="3 4">
    <name type="scientific">Candidula unifasciata</name>
    <dbReference type="NCBI Taxonomy" id="100452"/>
    <lineage>
        <taxon>Eukaryota</taxon>
        <taxon>Metazoa</taxon>
        <taxon>Spiralia</taxon>
        <taxon>Lophotrochozoa</taxon>
        <taxon>Mollusca</taxon>
        <taxon>Gastropoda</taxon>
        <taxon>Heterobranchia</taxon>
        <taxon>Euthyneura</taxon>
        <taxon>Panpulmonata</taxon>
        <taxon>Eupulmonata</taxon>
        <taxon>Stylommatophora</taxon>
        <taxon>Helicina</taxon>
        <taxon>Helicoidea</taxon>
        <taxon>Geomitridae</taxon>
        <taxon>Candidula</taxon>
    </lineage>
</organism>
<dbReference type="SUPFAM" id="SSF51445">
    <property type="entry name" value="(Trans)glycosidases"/>
    <property type="match status" value="1"/>
</dbReference>
<dbReference type="OrthoDB" id="76388at2759"/>
<keyword evidence="4" id="KW-1185">Reference proteome</keyword>